<name>A0A4Q7PG15_9FLAO</name>
<evidence type="ECO:0000259" key="1">
    <source>
        <dbReference type="Pfam" id="PF13575"/>
    </source>
</evidence>
<dbReference type="Pfam" id="PF13575">
    <property type="entry name" value="DUF4135"/>
    <property type="match status" value="1"/>
</dbReference>
<accession>A0A4Q7PG15</accession>
<evidence type="ECO:0000313" key="3">
    <source>
        <dbReference type="Proteomes" id="UP000292262"/>
    </source>
</evidence>
<gene>
    <name evidence="2" type="ORF">EV197_0644</name>
</gene>
<dbReference type="Proteomes" id="UP000292262">
    <property type="component" value="Unassembled WGS sequence"/>
</dbReference>
<reference evidence="2 3" key="1">
    <citation type="submission" date="2019-02" db="EMBL/GenBank/DDBJ databases">
        <title>Genomic Encyclopedia of Type Strains, Phase IV (KMG-IV): sequencing the most valuable type-strain genomes for metagenomic binning, comparative biology and taxonomic classification.</title>
        <authorList>
            <person name="Goeker M."/>
        </authorList>
    </citation>
    <scope>NUCLEOTIDE SEQUENCE [LARGE SCALE GENOMIC DNA]</scope>
    <source>
        <strain evidence="2 3">DSM 17196</strain>
    </source>
</reference>
<dbReference type="RefSeq" id="WP_130285274.1">
    <property type="nucleotide sequence ID" value="NZ_SGXE01000001.1"/>
</dbReference>
<dbReference type="AlphaFoldDB" id="A0A4Q7PG15"/>
<dbReference type="InterPro" id="IPR017146">
    <property type="entry name" value="Lanti_2_LanM"/>
</dbReference>
<sequence>MNNSTTSSSKAKFDTIPYIDIILPYTTYFLDIIENRCHSLELKDKLQYSLLHELSDAAEIALQNELENFIADGNNSYDTFVEITSLSLAYKYPVLDHILKRIVNNYAAHIQKIYTNFYNDINVLVETFDLKNNGTLFIKDIDTSLGDGHGGESTALITLDDGSKLIYKPRNIETSIAYNSFIEWINKKLDVTLKTIKCLSRDHYGWLEFVAYQAVECKEELKEYYHKAGILLAVTLLLGSKDCHSENVIASGKNPVLIDHETIIQPVLNDHSIRTWDGQHKIPYFSTLESMLIVNRDTGALLECVGFGIEGNIESISYEARFTNHNTIDSKRTTRFITNKHIKNNIPILKEAPVFTNKFKDDFIKGFSSAYDSFINAKEELLGSDSPLTFFDNNTIRYVWRPTFIYFRILKYMRKPEFLTSFETYNTKLYNLMSKAYKKESAKAYKFILNFEMEQMLNGDIPLFDLNSKDYHLGEVKEVQIFKNNCIENIKNRIASLSTKHKNEQIEYIHNWLAIKMLK</sequence>
<keyword evidence="3" id="KW-1185">Reference proteome</keyword>
<dbReference type="EMBL" id="SGXE01000001">
    <property type="protein sequence ID" value="RZS99434.1"/>
    <property type="molecule type" value="Genomic_DNA"/>
</dbReference>
<organism evidence="2 3">
    <name type="scientific">Aquimarina brevivitae</name>
    <dbReference type="NCBI Taxonomy" id="323412"/>
    <lineage>
        <taxon>Bacteria</taxon>
        <taxon>Pseudomonadati</taxon>
        <taxon>Bacteroidota</taxon>
        <taxon>Flavobacteriia</taxon>
        <taxon>Flavobacteriales</taxon>
        <taxon>Flavobacteriaceae</taxon>
        <taxon>Aquimarina</taxon>
    </lineage>
</organism>
<protein>
    <submittedName>
        <fullName evidence="2">Type 2 lantibiotic biosynthesis protein LanM</fullName>
    </submittedName>
</protein>
<dbReference type="NCBIfam" id="TIGR03897">
    <property type="entry name" value="lanti_2_LanM"/>
    <property type="match status" value="1"/>
</dbReference>
<dbReference type="InterPro" id="IPR025410">
    <property type="entry name" value="Lant_dehyd"/>
</dbReference>
<feature type="domain" description="Lantibiotic biosynthesis protein dehydration" evidence="1">
    <location>
        <begin position="92"/>
        <end position="465"/>
    </location>
</feature>
<comment type="caution">
    <text evidence="2">The sequence shown here is derived from an EMBL/GenBank/DDBJ whole genome shotgun (WGS) entry which is preliminary data.</text>
</comment>
<evidence type="ECO:0000313" key="2">
    <source>
        <dbReference type="EMBL" id="RZS99434.1"/>
    </source>
</evidence>
<dbReference type="OrthoDB" id="9148343at2"/>
<proteinExistence type="predicted"/>